<evidence type="ECO:0000313" key="1">
    <source>
        <dbReference type="Proteomes" id="UP000095286"/>
    </source>
</evidence>
<organism evidence="1 2">
    <name type="scientific">Rhabditophanes sp. KR3021</name>
    <dbReference type="NCBI Taxonomy" id="114890"/>
    <lineage>
        <taxon>Eukaryota</taxon>
        <taxon>Metazoa</taxon>
        <taxon>Ecdysozoa</taxon>
        <taxon>Nematoda</taxon>
        <taxon>Chromadorea</taxon>
        <taxon>Rhabditida</taxon>
        <taxon>Tylenchina</taxon>
        <taxon>Panagrolaimomorpha</taxon>
        <taxon>Strongyloidoidea</taxon>
        <taxon>Alloionematidae</taxon>
        <taxon>Rhabditophanes</taxon>
    </lineage>
</organism>
<evidence type="ECO:0000313" key="2">
    <source>
        <dbReference type="WBParaSite" id="RSKR_0000743000.1"/>
    </source>
</evidence>
<proteinExistence type="predicted"/>
<sequence>MVTRVNTVWLKRNSVDEGVSLKSLELPLDELTKELNDDESVPEMYCMYSPIAEATNEESDEIEEGSSPTPNAKSQSLNFDSSSTRTSSLEASISSTNCSPRRQNFFKEIYLANKRRFSLPGRHNSKDGHGDRVKSAKHPQLPTVDSKTNSIESLPTNSTGAPVTTPIQSQSSANDCTVQTVALPKNFLRRYSLSNIMNSALGRGESSVDNSPTSLQPLVKSPRRVSVIEVETSSKKKEKEKVHYAGLKLKDKQRIQNGYPKANVSLIFL</sequence>
<accession>A0AC35U3G5</accession>
<name>A0AC35U3G5_9BILA</name>
<protein>
    <submittedName>
        <fullName evidence="2">Cmyb_C domain-containing protein</fullName>
    </submittedName>
</protein>
<reference evidence="2" key="1">
    <citation type="submission" date="2016-11" db="UniProtKB">
        <authorList>
            <consortium name="WormBaseParasite"/>
        </authorList>
    </citation>
    <scope>IDENTIFICATION</scope>
    <source>
        <strain evidence="2">KR3021</strain>
    </source>
</reference>
<dbReference type="WBParaSite" id="RSKR_0000743000.1">
    <property type="protein sequence ID" value="RSKR_0000743000.1"/>
    <property type="gene ID" value="RSKR_0000743000"/>
</dbReference>
<dbReference type="Proteomes" id="UP000095286">
    <property type="component" value="Unplaced"/>
</dbReference>